<gene>
    <name evidence="1" type="ORF">BC936DRAFT_137589</name>
</gene>
<dbReference type="OrthoDB" id="17800at2759"/>
<comment type="caution">
    <text evidence="1">The sequence shown here is derived from an EMBL/GenBank/DDBJ whole genome shotgun (WGS) entry which is preliminary data.</text>
</comment>
<dbReference type="PANTHER" id="PTHR28603">
    <property type="entry name" value="TRANSMEMBRANE PROTEIN 243"/>
    <property type="match status" value="1"/>
</dbReference>
<sequence>MPYLPDAIDEPLFGGATPQDKLIEYVVSTVVLTFVALTMVFALVNGFGKSVTHMFIGFTILGFTLCLIQLMDVQPSSTDIQPSALSHGERASYFRHSSSTMISGTFQLRWWRLGDLEPKFKYYILAHAFSLTMLCCVAQVYFWTETNCPHCQGVPPGIDAGMMTA</sequence>
<accession>A0A433CX12</accession>
<dbReference type="InterPro" id="IPR022564">
    <property type="entry name" value="DUF2678"/>
</dbReference>
<reference evidence="1 2" key="1">
    <citation type="journal article" date="2018" name="New Phytol.">
        <title>Phylogenomics of Endogonaceae and evolution of mycorrhizas within Mucoromycota.</title>
        <authorList>
            <person name="Chang Y."/>
            <person name="Desiro A."/>
            <person name="Na H."/>
            <person name="Sandor L."/>
            <person name="Lipzen A."/>
            <person name="Clum A."/>
            <person name="Barry K."/>
            <person name="Grigoriev I.V."/>
            <person name="Martin F.M."/>
            <person name="Stajich J.E."/>
            <person name="Smith M.E."/>
            <person name="Bonito G."/>
            <person name="Spatafora J.W."/>
        </authorList>
    </citation>
    <scope>NUCLEOTIDE SEQUENCE [LARGE SCALE GENOMIC DNA]</scope>
    <source>
        <strain evidence="1 2">GMNB39</strain>
    </source>
</reference>
<evidence type="ECO:0000313" key="2">
    <source>
        <dbReference type="Proteomes" id="UP000268093"/>
    </source>
</evidence>
<dbReference type="Proteomes" id="UP000268093">
    <property type="component" value="Unassembled WGS sequence"/>
</dbReference>
<dbReference type="PANTHER" id="PTHR28603:SF1">
    <property type="entry name" value="TRANSMEMBRANE PROTEIN 243"/>
    <property type="match status" value="1"/>
</dbReference>
<dbReference type="EMBL" id="RBNI01011649">
    <property type="protein sequence ID" value="RUP43112.1"/>
    <property type="molecule type" value="Genomic_DNA"/>
</dbReference>
<evidence type="ECO:0000313" key="1">
    <source>
        <dbReference type="EMBL" id="RUP43112.1"/>
    </source>
</evidence>
<dbReference type="AlphaFoldDB" id="A0A433CX12"/>
<name>A0A433CX12_9FUNG</name>
<organism evidence="1 2">
    <name type="scientific">Jimgerdemannia flammicorona</name>
    <dbReference type="NCBI Taxonomy" id="994334"/>
    <lineage>
        <taxon>Eukaryota</taxon>
        <taxon>Fungi</taxon>
        <taxon>Fungi incertae sedis</taxon>
        <taxon>Mucoromycota</taxon>
        <taxon>Mucoromycotina</taxon>
        <taxon>Endogonomycetes</taxon>
        <taxon>Endogonales</taxon>
        <taxon>Endogonaceae</taxon>
        <taxon>Jimgerdemannia</taxon>
    </lineage>
</organism>
<proteinExistence type="predicted"/>
<protein>
    <submittedName>
        <fullName evidence="1">Uncharacterized protein</fullName>
    </submittedName>
</protein>
<keyword evidence="2" id="KW-1185">Reference proteome</keyword>